<dbReference type="OMA" id="YRGAEAQ"/>
<accession>A0A7M7N563</accession>
<dbReference type="InterPro" id="IPR026111">
    <property type="entry name" value="Abra"/>
</dbReference>
<dbReference type="GO" id="GO:0030017">
    <property type="term" value="C:sarcomere"/>
    <property type="evidence" value="ECO:0000318"/>
    <property type="project" value="GO_Central"/>
</dbReference>
<dbReference type="InterPro" id="IPR027817">
    <property type="entry name" value="Costars_dom"/>
</dbReference>
<reference evidence="4" key="1">
    <citation type="submission" date="2015-02" db="EMBL/GenBank/DDBJ databases">
        <title>Genome sequencing for Strongylocentrotus purpuratus.</title>
        <authorList>
            <person name="Murali S."/>
            <person name="Liu Y."/>
            <person name="Vee V."/>
            <person name="English A."/>
            <person name="Wang M."/>
            <person name="Skinner E."/>
            <person name="Han Y."/>
            <person name="Muzny D.M."/>
            <person name="Worley K.C."/>
            <person name="Gibbs R.A."/>
        </authorList>
    </citation>
    <scope>NUCLEOTIDE SEQUENCE</scope>
</reference>
<evidence type="ECO:0000313" key="3">
    <source>
        <dbReference type="EnsemblMetazoa" id="XP_030830239"/>
    </source>
</evidence>
<feature type="domain" description="Costars" evidence="2">
    <location>
        <begin position="84"/>
        <end position="164"/>
    </location>
</feature>
<dbReference type="AlphaFoldDB" id="A0A7M7N563"/>
<dbReference type="GeneID" id="100890577"/>
<dbReference type="PANTHER" id="PTHR22739:SF7">
    <property type="entry name" value="EG:152A3.3 PROTEIN-RELATED"/>
    <property type="match status" value="1"/>
</dbReference>
<evidence type="ECO:0000259" key="2">
    <source>
        <dbReference type="SMART" id="SM01283"/>
    </source>
</evidence>
<reference evidence="3" key="2">
    <citation type="submission" date="2021-01" db="UniProtKB">
        <authorList>
            <consortium name="EnsemblMetazoa"/>
        </authorList>
    </citation>
    <scope>IDENTIFICATION</scope>
</reference>
<dbReference type="OrthoDB" id="9871914at2759"/>
<dbReference type="Proteomes" id="UP000007110">
    <property type="component" value="Unassembled WGS sequence"/>
</dbReference>
<dbReference type="GO" id="GO:0003779">
    <property type="term" value="F:actin binding"/>
    <property type="evidence" value="ECO:0007669"/>
    <property type="project" value="InterPro"/>
</dbReference>
<evidence type="ECO:0000313" key="4">
    <source>
        <dbReference type="Proteomes" id="UP000007110"/>
    </source>
</evidence>
<dbReference type="EnsemblMetazoa" id="XM_030974379">
    <property type="protein sequence ID" value="XP_030830239"/>
    <property type="gene ID" value="LOC100890577"/>
</dbReference>
<sequence length="166" mass="18851">MDLEEENALPGDDDGTGEVAGGSLSSRIAKWKHVEDEHKHKQLINPFSEWAGSSTRTKLDKDDPNYARPVEGSMTAIRGQKAGERISGEIKQLVGIMQQYGQKQATDDGQVRYWIRFGKLFDVYSNISNKLVGILMRARKQGQIDFEGEMLWQRRDDHVIISMLEQ</sequence>
<proteinExistence type="predicted"/>
<feature type="region of interest" description="Disordered" evidence="1">
    <location>
        <begin position="1"/>
        <end position="22"/>
    </location>
</feature>
<protein>
    <recommendedName>
        <fullName evidence="2">Costars domain-containing protein</fullName>
    </recommendedName>
</protein>
<dbReference type="Gene3D" id="1.10.10.1540">
    <property type="entry name" value="Costar domain"/>
    <property type="match status" value="1"/>
</dbReference>
<dbReference type="SMART" id="SM01283">
    <property type="entry name" value="Costars"/>
    <property type="match status" value="1"/>
</dbReference>
<dbReference type="GO" id="GO:0035025">
    <property type="term" value="P:positive regulation of Rho protein signal transduction"/>
    <property type="evidence" value="ECO:0000318"/>
    <property type="project" value="GO_Central"/>
</dbReference>
<keyword evidence="4" id="KW-1185">Reference proteome</keyword>
<organism evidence="3 4">
    <name type="scientific">Strongylocentrotus purpuratus</name>
    <name type="common">Purple sea urchin</name>
    <dbReference type="NCBI Taxonomy" id="7668"/>
    <lineage>
        <taxon>Eukaryota</taxon>
        <taxon>Metazoa</taxon>
        <taxon>Echinodermata</taxon>
        <taxon>Eleutherozoa</taxon>
        <taxon>Echinozoa</taxon>
        <taxon>Echinoidea</taxon>
        <taxon>Euechinoidea</taxon>
        <taxon>Echinacea</taxon>
        <taxon>Camarodonta</taxon>
        <taxon>Echinidea</taxon>
        <taxon>Strongylocentrotidae</taxon>
        <taxon>Strongylocentrotus</taxon>
    </lineage>
</organism>
<dbReference type="InterPro" id="IPR038095">
    <property type="entry name" value="Costars_sf"/>
</dbReference>
<dbReference type="RefSeq" id="XP_030830239.1">
    <property type="nucleotide sequence ID" value="XM_030974379.1"/>
</dbReference>
<evidence type="ECO:0000256" key="1">
    <source>
        <dbReference type="SAM" id="MobiDB-lite"/>
    </source>
</evidence>
<dbReference type="PANTHER" id="PTHR22739">
    <property type="entry name" value="STRIATED MUSCLE ACTIVATOR OF RHO-DEPENDENT SIGNALING-RELATED"/>
    <property type="match status" value="1"/>
</dbReference>
<dbReference type="Pfam" id="PF14705">
    <property type="entry name" value="Costars"/>
    <property type="match status" value="1"/>
</dbReference>
<feature type="compositionally biased region" description="Acidic residues" evidence="1">
    <location>
        <begin position="1"/>
        <end position="16"/>
    </location>
</feature>
<dbReference type="GO" id="GO:0045944">
    <property type="term" value="P:positive regulation of transcription by RNA polymerase II"/>
    <property type="evidence" value="ECO:0000318"/>
    <property type="project" value="GO_Central"/>
</dbReference>
<dbReference type="InParanoid" id="A0A7M7N563"/>
<dbReference type="KEGG" id="spu:100890577"/>
<name>A0A7M7N563_STRPU</name>